<dbReference type="SUPFAM" id="SSF56281">
    <property type="entry name" value="Metallo-hydrolase/oxidoreductase"/>
    <property type="match status" value="1"/>
</dbReference>
<dbReference type="InterPro" id="IPR001279">
    <property type="entry name" value="Metallo-B-lactamas"/>
</dbReference>
<dbReference type="InterPro" id="IPR036866">
    <property type="entry name" value="RibonucZ/Hydroxyglut_hydro"/>
</dbReference>
<keyword evidence="4" id="KW-0862">Zinc</keyword>
<comment type="cofactor">
    <cofactor evidence="1">
        <name>Zn(2+)</name>
        <dbReference type="ChEBI" id="CHEBI:29105"/>
    </cofactor>
</comment>
<dbReference type="PANTHER" id="PTHR46233">
    <property type="entry name" value="HYDROXYACYLGLUTATHIONE HYDROLASE GLOC"/>
    <property type="match status" value="1"/>
</dbReference>
<dbReference type="SMART" id="SM00849">
    <property type="entry name" value="Lactamase_B"/>
    <property type="match status" value="1"/>
</dbReference>
<dbReference type="Proteomes" id="UP000184088">
    <property type="component" value="Unassembled WGS sequence"/>
</dbReference>
<organism evidence="6 7">
    <name type="scientific">Caldanaerobius fijiensis DSM 17918</name>
    <dbReference type="NCBI Taxonomy" id="1121256"/>
    <lineage>
        <taxon>Bacteria</taxon>
        <taxon>Bacillati</taxon>
        <taxon>Bacillota</taxon>
        <taxon>Clostridia</taxon>
        <taxon>Thermoanaerobacterales</taxon>
        <taxon>Thermoanaerobacteraceae</taxon>
        <taxon>Caldanaerobius</taxon>
    </lineage>
</organism>
<keyword evidence="7" id="KW-1185">Reference proteome</keyword>
<evidence type="ECO:0000313" key="6">
    <source>
        <dbReference type="EMBL" id="SHF33076.1"/>
    </source>
</evidence>
<evidence type="ECO:0000256" key="3">
    <source>
        <dbReference type="ARBA" id="ARBA00022801"/>
    </source>
</evidence>
<sequence>MKITRYVSSGMLENCYVVEDENNKVCAVIDPGDVIDELIDHINGLNVGYIMLTHGHFDHIGGVQKIKAITSAPVVIHNGDVEMLKDPMLNLSAHVGMDISLKPDIVLNGGELIAVGEITINVVHTPGHTPGSVCYVCDGVMFSGDTIFAQSIGRTDFVGGDSKKIKDSIEMMIKLYPDVMLYPGHGESAMMREFVKNWSTLKLIL</sequence>
<accession>A0A1M5ASF9</accession>
<evidence type="ECO:0000256" key="2">
    <source>
        <dbReference type="ARBA" id="ARBA00022723"/>
    </source>
</evidence>
<dbReference type="PANTHER" id="PTHR46233:SF3">
    <property type="entry name" value="HYDROXYACYLGLUTATHIONE HYDROLASE GLOC"/>
    <property type="match status" value="1"/>
</dbReference>
<keyword evidence="3" id="KW-0378">Hydrolase</keyword>
<dbReference type="STRING" id="1121256.SAMN02746089_01712"/>
<dbReference type="GO" id="GO:0016787">
    <property type="term" value="F:hydrolase activity"/>
    <property type="evidence" value="ECO:0007669"/>
    <property type="project" value="UniProtKB-KW"/>
</dbReference>
<gene>
    <name evidence="6" type="ORF">SAMN02746089_01712</name>
</gene>
<evidence type="ECO:0000313" key="7">
    <source>
        <dbReference type="Proteomes" id="UP000184088"/>
    </source>
</evidence>
<dbReference type="Gene3D" id="3.60.15.10">
    <property type="entry name" value="Ribonuclease Z/Hydroxyacylglutathione hydrolase-like"/>
    <property type="match status" value="1"/>
</dbReference>
<dbReference type="Pfam" id="PF00753">
    <property type="entry name" value="Lactamase_B"/>
    <property type="match status" value="1"/>
</dbReference>
<dbReference type="InterPro" id="IPR051453">
    <property type="entry name" value="MBL_Glyoxalase_II"/>
</dbReference>
<dbReference type="EMBL" id="FQVH01000018">
    <property type="protein sequence ID" value="SHF33076.1"/>
    <property type="molecule type" value="Genomic_DNA"/>
</dbReference>
<protein>
    <submittedName>
        <fullName evidence="6">Glyoxylase, beta-lactamase superfamily II</fullName>
    </submittedName>
</protein>
<dbReference type="RefSeq" id="WP_073344025.1">
    <property type="nucleotide sequence ID" value="NZ_FQVH01000018.1"/>
</dbReference>
<evidence type="ECO:0000259" key="5">
    <source>
        <dbReference type="SMART" id="SM00849"/>
    </source>
</evidence>
<evidence type="ECO:0000256" key="4">
    <source>
        <dbReference type="ARBA" id="ARBA00022833"/>
    </source>
</evidence>
<dbReference type="OrthoDB" id="9802248at2"/>
<reference evidence="6 7" key="1">
    <citation type="submission" date="2016-11" db="EMBL/GenBank/DDBJ databases">
        <authorList>
            <person name="Jaros S."/>
            <person name="Januszkiewicz K."/>
            <person name="Wedrychowicz H."/>
        </authorList>
    </citation>
    <scope>NUCLEOTIDE SEQUENCE [LARGE SCALE GENOMIC DNA]</scope>
    <source>
        <strain evidence="6 7">DSM 17918</strain>
    </source>
</reference>
<keyword evidence="2" id="KW-0479">Metal-binding</keyword>
<dbReference type="GO" id="GO:0046872">
    <property type="term" value="F:metal ion binding"/>
    <property type="evidence" value="ECO:0007669"/>
    <property type="project" value="UniProtKB-KW"/>
</dbReference>
<feature type="domain" description="Metallo-beta-lactamase" evidence="5">
    <location>
        <begin position="12"/>
        <end position="185"/>
    </location>
</feature>
<proteinExistence type="predicted"/>
<dbReference type="CDD" id="cd06262">
    <property type="entry name" value="metallo-hydrolase-like_MBL-fold"/>
    <property type="match status" value="1"/>
</dbReference>
<dbReference type="AlphaFoldDB" id="A0A1M5ASF9"/>
<evidence type="ECO:0000256" key="1">
    <source>
        <dbReference type="ARBA" id="ARBA00001947"/>
    </source>
</evidence>
<name>A0A1M5ASF9_9THEO</name>